<dbReference type="EMBL" id="VLLF01000010">
    <property type="protein sequence ID" value="TWI81788.1"/>
    <property type="molecule type" value="Genomic_DNA"/>
</dbReference>
<comment type="caution">
    <text evidence="1">The sequence shown here is derived from an EMBL/GenBank/DDBJ whole genome shotgun (WGS) entry which is preliminary data.</text>
</comment>
<accession>A0A562SKW9</accession>
<evidence type="ECO:0000313" key="1">
    <source>
        <dbReference type="EMBL" id="TWI81788.1"/>
    </source>
</evidence>
<reference evidence="1 2" key="1">
    <citation type="submission" date="2019-07" db="EMBL/GenBank/DDBJ databases">
        <title>Genomic Encyclopedia of Archaeal and Bacterial Type Strains, Phase II (KMG-II): from individual species to whole genera.</title>
        <authorList>
            <person name="Goeker M."/>
        </authorList>
    </citation>
    <scope>NUCLEOTIDE SEQUENCE [LARGE SCALE GENOMIC DNA]</scope>
    <source>
        <strain evidence="1 2">ATCC BAA-252</strain>
    </source>
</reference>
<dbReference type="Pfam" id="PF04250">
    <property type="entry name" value="DUF429"/>
    <property type="match status" value="1"/>
</dbReference>
<dbReference type="AlphaFoldDB" id="A0A562SKW9"/>
<sequence>MSGVAGESGIWLAGVDGCKSGWAAVLMKSGDPQSAKLQVFDKFDDLVNAVPRLSTIAVDMPIGLPDMVGAGGRGPEQSVRKHLGMRQSSVFSVPSRMAVYCTDYPQACKVAQETSDPPRKVSKQAFYLFPKIREIDELMSPALEQRVYEVHPELAFWRLNGGCEMSLPKKVKSRANLEGLDQRRDLLLAHGFSRVFLDQKRPTGVGRDDFLDAAANSLIAQRLRDGLAEPFPAEFKRDSKGLRIAIWV</sequence>
<evidence type="ECO:0000313" key="2">
    <source>
        <dbReference type="Proteomes" id="UP000320593"/>
    </source>
</evidence>
<dbReference type="InterPro" id="IPR007362">
    <property type="entry name" value="DUF429"/>
</dbReference>
<name>A0A562SKW9_9HYPH</name>
<proteinExistence type="predicted"/>
<gene>
    <name evidence="1" type="ORF">JM93_03749</name>
</gene>
<keyword evidence="2" id="KW-1185">Reference proteome</keyword>
<protein>
    <submittedName>
        <fullName evidence="1">Putative RNase H-like nuclease</fullName>
    </submittedName>
</protein>
<organism evidence="1 2">
    <name type="scientific">Roseibium hamelinense</name>
    <dbReference type="NCBI Taxonomy" id="150831"/>
    <lineage>
        <taxon>Bacteria</taxon>
        <taxon>Pseudomonadati</taxon>
        <taxon>Pseudomonadota</taxon>
        <taxon>Alphaproteobacteria</taxon>
        <taxon>Hyphomicrobiales</taxon>
        <taxon>Stappiaceae</taxon>
        <taxon>Roseibium</taxon>
    </lineage>
</organism>
<dbReference type="Proteomes" id="UP000320593">
    <property type="component" value="Unassembled WGS sequence"/>
</dbReference>
<dbReference type="RefSeq" id="WP_244300918.1">
    <property type="nucleotide sequence ID" value="NZ_SMLY01000070.1"/>
</dbReference>